<evidence type="ECO:0000313" key="5">
    <source>
        <dbReference type="Proteomes" id="UP001177003"/>
    </source>
</evidence>
<reference evidence="4" key="1">
    <citation type="submission" date="2023-04" db="EMBL/GenBank/DDBJ databases">
        <authorList>
            <person name="Vijverberg K."/>
            <person name="Xiong W."/>
            <person name="Schranz E."/>
        </authorList>
    </citation>
    <scope>NUCLEOTIDE SEQUENCE</scope>
</reference>
<name>A0AA35Z186_LACSI</name>
<dbReference type="GO" id="GO:0016020">
    <property type="term" value="C:membrane"/>
    <property type="evidence" value="ECO:0007669"/>
    <property type="project" value="UniProtKB-SubCell"/>
</dbReference>
<gene>
    <name evidence="4" type="ORF">LSALG_LOCUS23418</name>
</gene>
<feature type="domain" description="Wall-associated receptor kinase galacturonan-binding" evidence="3">
    <location>
        <begin position="71"/>
        <end position="131"/>
    </location>
</feature>
<proteinExistence type="predicted"/>
<dbReference type="PANTHER" id="PTHR33355:SF3">
    <property type="entry name" value="WALL-ASSOCIATED RECEPTOR KINASE GALACTURONAN-BINDING PROTEIN"/>
    <property type="match status" value="1"/>
</dbReference>
<evidence type="ECO:0000256" key="2">
    <source>
        <dbReference type="ARBA" id="ARBA00022729"/>
    </source>
</evidence>
<dbReference type="GO" id="GO:0030247">
    <property type="term" value="F:polysaccharide binding"/>
    <property type="evidence" value="ECO:0007669"/>
    <property type="project" value="InterPro"/>
</dbReference>
<dbReference type="AlphaFoldDB" id="A0AA35Z186"/>
<keyword evidence="5" id="KW-1185">Reference proteome</keyword>
<dbReference type="Pfam" id="PF13947">
    <property type="entry name" value="GUB_WAK_bind"/>
    <property type="match status" value="1"/>
</dbReference>
<accession>A0AA35Z186</accession>
<sequence length="349" mass="37931">MECRIDTSRVFKAKTPAAVVLIGNRRRKAGGRKKTSSAVFLCSDGVVESDTGKTPRRGYNKGDSVGASHVCRSYCGNITIDYPFALRSGCGHSGFRDLLFCINDVLMFHISSGSYRVLNIDYAYRSMTLHDPHLSTCDSIVLGGRGNGFVVEHWRAPYLNPTADNVFMLLGCSTQSPLFQGFPTGNHVPCRNVSGMGCEEYYGCQGWMDLGLARMGLAYGSGPPICCALPFDAIKSVNLSKLECQGYSSAYTLAPLRVSGPSEWTYGIRVKYDVEISNDSFCKACEATGGSCGHDVEHFGELCMCGSWNSTSNCDTIMKLSVGGASLPRDKLSGLLIVISTFWLTSFRM</sequence>
<organism evidence="4 5">
    <name type="scientific">Lactuca saligna</name>
    <name type="common">Willowleaf lettuce</name>
    <dbReference type="NCBI Taxonomy" id="75948"/>
    <lineage>
        <taxon>Eukaryota</taxon>
        <taxon>Viridiplantae</taxon>
        <taxon>Streptophyta</taxon>
        <taxon>Embryophyta</taxon>
        <taxon>Tracheophyta</taxon>
        <taxon>Spermatophyta</taxon>
        <taxon>Magnoliopsida</taxon>
        <taxon>eudicotyledons</taxon>
        <taxon>Gunneridae</taxon>
        <taxon>Pentapetalae</taxon>
        <taxon>asterids</taxon>
        <taxon>campanulids</taxon>
        <taxon>Asterales</taxon>
        <taxon>Asteraceae</taxon>
        <taxon>Cichorioideae</taxon>
        <taxon>Cichorieae</taxon>
        <taxon>Lactucinae</taxon>
        <taxon>Lactuca</taxon>
    </lineage>
</organism>
<dbReference type="InterPro" id="IPR025287">
    <property type="entry name" value="WAK_GUB"/>
</dbReference>
<dbReference type="EMBL" id="OX465081">
    <property type="protein sequence ID" value="CAI9283846.1"/>
    <property type="molecule type" value="Genomic_DNA"/>
</dbReference>
<dbReference type="Proteomes" id="UP001177003">
    <property type="component" value="Chromosome 5"/>
</dbReference>
<evidence type="ECO:0000256" key="1">
    <source>
        <dbReference type="ARBA" id="ARBA00004167"/>
    </source>
</evidence>
<comment type="subcellular location">
    <subcellularLocation>
        <location evidence="1">Membrane</location>
        <topology evidence="1">Single-pass membrane protein</topology>
    </subcellularLocation>
</comment>
<protein>
    <recommendedName>
        <fullName evidence="3">Wall-associated receptor kinase galacturonan-binding domain-containing protein</fullName>
    </recommendedName>
</protein>
<evidence type="ECO:0000313" key="4">
    <source>
        <dbReference type="EMBL" id="CAI9283846.1"/>
    </source>
</evidence>
<dbReference type="PANTHER" id="PTHR33355">
    <property type="entry name" value="WALL-ASSOCIATED RECEPTOR KINASE CARBOXY-TERMINAL PROTEIN-RELATED"/>
    <property type="match status" value="1"/>
</dbReference>
<keyword evidence="2" id="KW-0732">Signal</keyword>
<evidence type="ECO:0000259" key="3">
    <source>
        <dbReference type="Pfam" id="PF13947"/>
    </source>
</evidence>